<dbReference type="InterPro" id="IPR006860">
    <property type="entry name" value="FecR"/>
</dbReference>
<dbReference type="Gene3D" id="2.60.120.1440">
    <property type="match status" value="1"/>
</dbReference>
<dbReference type="Pfam" id="PF16344">
    <property type="entry name" value="FecR_C"/>
    <property type="match status" value="1"/>
</dbReference>
<dbReference type="EMBL" id="JACWMW010000006">
    <property type="protein sequence ID" value="MBD1387560.1"/>
    <property type="molecule type" value="Genomic_DNA"/>
</dbReference>
<reference evidence="4 5" key="1">
    <citation type="submission" date="2020-09" db="EMBL/GenBank/DDBJ databases">
        <title>Novel species of Mucilaginibacter isolated from a glacier on the Tibetan Plateau.</title>
        <authorList>
            <person name="Liu Q."/>
            <person name="Xin Y.-H."/>
        </authorList>
    </citation>
    <scope>NUCLEOTIDE SEQUENCE [LARGE SCALE GENOMIC DNA]</scope>
    <source>
        <strain evidence="4 5">CGMCC 1.13878</strain>
    </source>
</reference>
<dbReference type="RefSeq" id="WP_191177400.1">
    <property type="nucleotide sequence ID" value="NZ_JACWMW010000006.1"/>
</dbReference>
<feature type="domain" description="FecR protein" evidence="2">
    <location>
        <begin position="192"/>
        <end position="286"/>
    </location>
</feature>
<evidence type="ECO:0000313" key="4">
    <source>
        <dbReference type="EMBL" id="MBD1387560.1"/>
    </source>
</evidence>
<protein>
    <submittedName>
        <fullName evidence="4">FecR domain-containing protein</fullName>
    </submittedName>
</protein>
<dbReference type="InterPro" id="IPR012373">
    <property type="entry name" value="Ferrdict_sens_TM"/>
</dbReference>
<dbReference type="Pfam" id="PF04773">
    <property type="entry name" value="FecR"/>
    <property type="match status" value="1"/>
</dbReference>
<feature type="domain" description="Protein FecR C-terminal" evidence="3">
    <location>
        <begin position="330"/>
        <end position="397"/>
    </location>
</feature>
<keyword evidence="5" id="KW-1185">Reference proteome</keyword>
<dbReference type="PANTHER" id="PTHR30273">
    <property type="entry name" value="PERIPLASMIC SIGNAL SENSOR AND SIGMA FACTOR ACTIVATOR FECR-RELATED"/>
    <property type="match status" value="1"/>
</dbReference>
<evidence type="ECO:0000259" key="3">
    <source>
        <dbReference type="Pfam" id="PF16344"/>
    </source>
</evidence>
<feature type="transmembrane region" description="Helical" evidence="1">
    <location>
        <begin position="93"/>
        <end position="110"/>
    </location>
</feature>
<sequence length="399" mass="44414">MNPSQQLKVLIKKYIKNECTPQEVQTLLNAFNIPGNEALLKALLTEQYHNLEITGDVSPEEELVFEQIHHKLISRIKQGDEAPKIRWLNWRTAAAAIIIIVACAGAIFSLKLPQRLAPANDIVKTTKPDILPGSSKAILTLANGKKMILSNTPNGIIARQGNTVIHKDAGGTLINITDTHVQGNNLNEYNIVETPIGGEYSVTLADGTKVWMNATSSLKYPVQFSGKERVVELTGEAYFEVAKDAAKPFKVKSSGQTIEVLGTHFNINAYENEGVMRTTLLEGRVKVLNKTGVQFLNPGQQSVMNFGGDGRIKVLTDMDTDEVVSWKEGYFQFNQADIHTVMRQLSRWYDIKVSYSPQLTSKEFQGAIQRDLKFSQVLRLLGKTKLHFTVKGKEVMVMD</sequence>
<comment type="caution">
    <text evidence="4">The sequence shown here is derived from an EMBL/GenBank/DDBJ whole genome shotgun (WGS) entry which is preliminary data.</text>
</comment>
<keyword evidence="1" id="KW-0472">Membrane</keyword>
<name>A0ABR7XBP6_9SPHI</name>
<evidence type="ECO:0000256" key="1">
    <source>
        <dbReference type="SAM" id="Phobius"/>
    </source>
</evidence>
<dbReference type="PANTHER" id="PTHR30273:SF2">
    <property type="entry name" value="PROTEIN FECR"/>
    <property type="match status" value="1"/>
</dbReference>
<dbReference type="Gene3D" id="3.55.50.30">
    <property type="match status" value="1"/>
</dbReference>
<evidence type="ECO:0000313" key="5">
    <source>
        <dbReference type="Proteomes" id="UP000618754"/>
    </source>
</evidence>
<keyword evidence="1" id="KW-0812">Transmembrane</keyword>
<proteinExistence type="predicted"/>
<dbReference type="InterPro" id="IPR032508">
    <property type="entry name" value="FecR_C"/>
</dbReference>
<dbReference type="Proteomes" id="UP000618754">
    <property type="component" value="Unassembled WGS sequence"/>
</dbReference>
<evidence type="ECO:0000259" key="2">
    <source>
        <dbReference type="Pfam" id="PF04773"/>
    </source>
</evidence>
<keyword evidence="1" id="KW-1133">Transmembrane helix</keyword>
<accession>A0ABR7XBP6</accession>
<gene>
    <name evidence="4" type="ORF">IDJ75_19910</name>
</gene>
<organism evidence="4 5">
    <name type="scientific">Mucilaginibacter rigui</name>
    <dbReference type="NCBI Taxonomy" id="534635"/>
    <lineage>
        <taxon>Bacteria</taxon>
        <taxon>Pseudomonadati</taxon>
        <taxon>Bacteroidota</taxon>
        <taxon>Sphingobacteriia</taxon>
        <taxon>Sphingobacteriales</taxon>
        <taxon>Sphingobacteriaceae</taxon>
        <taxon>Mucilaginibacter</taxon>
    </lineage>
</organism>